<dbReference type="GO" id="GO:0016020">
    <property type="term" value="C:membrane"/>
    <property type="evidence" value="ECO:0007669"/>
    <property type="project" value="UniProtKB-SubCell"/>
</dbReference>
<comment type="subcellular location">
    <subcellularLocation>
        <location evidence="1 9">Membrane</location>
        <topology evidence="1 9">Single-pass type I membrane protein</topology>
    </subcellularLocation>
</comment>
<dbReference type="InterPro" id="IPR027789">
    <property type="entry name" value="Syndecan/Neurexin_dom"/>
</dbReference>
<reference evidence="12 14" key="2">
    <citation type="submission" date="2018-11" db="EMBL/GenBank/DDBJ databases">
        <authorList>
            <consortium name="Pathogen Informatics"/>
        </authorList>
    </citation>
    <scope>NUCLEOTIDE SEQUENCE [LARGE SCALE GENOMIC DNA]</scope>
</reference>
<sequence length="71" mass="8141">MGRKECYCSHAFNEAIIGGFVVGVLAVILLVMFIVYRMRKKDEGSYALDEPKQPPHYSYAYQKAPTKEFYA</sequence>
<comment type="similarity">
    <text evidence="2 9">Belongs to the syndecan proteoglycan family.</text>
</comment>
<dbReference type="PROSITE" id="PS00964">
    <property type="entry name" value="SYNDECAN"/>
    <property type="match status" value="1"/>
</dbReference>
<evidence type="ECO:0000256" key="6">
    <source>
        <dbReference type="ARBA" id="ARBA00023136"/>
    </source>
</evidence>
<evidence type="ECO:0000313" key="13">
    <source>
        <dbReference type="Proteomes" id="UP000038040"/>
    </source>
</evidence>
<dbReference type="Proteomes" id="UP000274756">
    <property type="component" value="Unassembled WGS sequence"/>
</dbReference>
<evidence type="ECO:0000313" key="12">
    <source>
        <dbReference type="EMBL" id="VDN50510.1"/>
    </source>
</evidence>
<accession>A0A0N4UC79</accession>
<keyword evidence="3 9" id="KW-0812">Transmembrane</keyword>
<evidence type="ECO:0000313" key="15">
    <source>
        <dbReference type="WBParaSite" id="DME_0000486201-mRNA-1"/>
    </source>
</evidence>
<evidence type="ECO:0000313" key="14">
    <source>
        <dbReference type="Proteomes" id="UP000274756"/>
    </source>
</evidence>
<dbReference type="GO" id="GO:0009986">
    <property type="term" value="C:cell surface"/>
    <property type="evidence" value="ECO:0007669"/>
    <property type="project" value="TreeGrafter"/>
</dbReference>
<keyword evidence="8 9" id="KW-0357">Heparan sulfate</keyword>
<keyword evidence="5 10" id="KW-1133">Transmembrane helix</keyword>
<feature type="transmembrane region" description="Helical" evidence="10">
    <location>
        <begin position="15"/>
        <end position="36"/>
    </location>
</feature>
<evidence type="ECO:0000256" key="7">
    <source>
        <dbReference type="ARBA" id="ARBA00023180"/>
    </source>
</evidence>
<dbReference type="AlphaFoldDB" id="A0A0N4UC79"/>
<dbReference type="PANTHER" id="PTHR10915">
    <property type="entry name" value="SYNDECAN"/>
    <property type="match status" value="1"/>
</dbReference>
<evidence type="ECO:0000256" key="3">
    <source>
        <dbReference type="ARBA" id="ARBA00022692"/>
    </source>
</evidence>
<dbReference type="InterPro" id="IPR001050">
    <property type="entry name" value="Syndecan"/>
</dbReference>
<evidence type="ECO:0000256" key="8">
    <source>
        <dbReference type="ARBA" id="ARBA00023207"/>
    </source>
</evidence>
<evidence type="ECO:0000256" key="5">
    <source>
        <dbReference type="ARBA" id="ARBA00022989"/>
    </source>
</evidence>
<evidence type="ECO:0000256" key="4">
    <source>
        <dbReference type="ARBA" id="ARBA00022974"/>
    </source>
</evidence>
<gene>
    <name evidence="12" type="ORF">DME_LOCUS483</name>
</gene>
<evidence type="ECO:0000256" key="9">
    <source>
        <dbReference type="RuleBase" id="RU000649"/>
    </source>
</evidence>
<protein>
    <recommendedName>
        <fullName evidence="9">Syndecan</fullName>
    </recommendedName>
</protein>
<dbReference type="SMART" id="SM00294">
    <property type="entry name" value="4.1m"/>
    <property type="match status" value="1"/>
</dbReference>
<comment type="function">
    <text evidence="9">Cell surface proteoglycan.</text>
</comment>
<keyword evidence="7 9" id="KW-0325">Glycoprotein</keyword>
<proteinExistence type="inferred from homology"/>
<keyword evidence="6 10" id="KW-0472">Membrane</keyword>
<name>A0A0N4UC79_DRAME</name>
<evidence type="ECO:0000256" key="1">
    <source>
        <dbReference type="ARBA" id="ARBA00004479"/>
    </source>
</evidence>
<evidence type="ECO:0000256" key="10">
    <source>
        <dbReference type="SAM" id="Phobius"/>
    </source>
</evidence>
<keyword evidence="4 9" id="KW-0654">Proteoglycan</keyword>
<dbReference type="InterPro" id="IPR030479">
    <property type="entry name" value="Syndecan_CS"/>
</dbReference>
<dbReference type="PANTHER" id="PTHR10915:SF1">
    <property type="entry name" value="SYNDECAN"/>
    <property type="match status" value="1"/>
</dbReference>
<keyword evidence="14" id="KW-1185">Reference proteome</keyword>
<dbReference type="EMBL" id="UYYG01000004">
    <property type="protein sequence ID" value="VDN50510.1"/>
    <property type="molecule type" value="Genomic_DNA"/>
</dbReference>
<dbReference type="InterPro" id="IPR003585">
    <property type="entry name" value="Neurexin-like"/>
</dbReference>
<dbReference type="WBParaSite" id="DME_0000486201-mRNA-1">
    <property type="protein sequence ID" value="DME_0000486201-mRNA-1"/>
    <property type="gene ID" value="DME_0000486201"/>
</dbReference>
<evidence type="ECO:0000259" key="11">
    <source>
        <dbReference type="SMART" id="SM00294"/>
    </source>
</evidence>
<feature type="domain" description="Neurexin/syndecan/glycophorin C" evidence="11">
    <location>
        <begin position="35"/>
        <end position="53"/>
    </location>
</feature>
<reference evidence="15" key="1">
    <citation type="submission" date="2017-02" db="UniProtKB">
        <authorList>
            <consortium name="WormBaseParasite"/>
        </authorList>
    </citation>
    <scope>IDENTIFICATION</scope>
</reference>
<dbReference type="GO" id="GO:0016477">
    <property type="term" value="P:cell migration"/>
    <property type="evidence" value="ECO:0007669"/>
    <property type="project" value="TreeGrafter"/>
</dbReference>
<organism evidence="13 15">
    <name type="scientific">Dracunculus medinensis</name>
    <name type="common">Guinea worm</name>
    <dbReference type="NCBI Taxonomy" id="318479"/>
    <lineage>
        <taxon>Eukaryota</taxon>
        <taxon>Metazoa</taxon>
        <taxon>Ecdysozoa</taxon>
        <taxon>Nematoda</taxon>
        <taxon>Chromadorea</taxon>
        <taxon>Rhabditida</taxon>
        <taxon>Spirurina</taxon>
        <taxon>Dracunculoidea</taxon>
        <taxon>Dracunculidae</taxon>
        <taxon>Dracunculus</taxon>
    </lineage>
</organism>
<evidence type="ECO:0000256" key="2">
    <source>
        <dbReference type="ARBA" id="ARBA00005343"/>
    </source>
</evidence>
<dbReference type="Pfam" id="PF01034">
    <property type="entry name" value="Syndecan"/>
    <property type="match status" value="1"/>
</dbReference>
<dbReference type="OrthoDB" id="10044468at2759"/>
<dbReference type="Proteomes" id="UP000038040">
    <property type="component" value="Unplaced"/>
</dbReference>